<organism evidence="3 4">
    <name type="scientific">Planoprotostelium fungivorum</name>
    <dbReference type="NCBI Taxonomy" id="1890364"/>
    <lineage>
        <taxon>Eukaryota</taxon>
        <taxon>Amoebozoa</taxon>
        <taxon>Evosea</taxon>
        <taxon>Variosea</taxon>
        <taxon>Cavosteliida</taxon>
        <taxon>Cavosteliaceae</taxon>
        <taxon>Planoprotostelium</taxon>
    </lineage>
</organism>
<feature type="region of interest" description="Disordered" evidence="1">
    <location>
        <begin position="46"/>
        <end position="89"/>
    </location>
</feature>
<name>A0A2P6NDY4_9EUKA</name>
<feature type="domain" description="WH2" evidence="2">
    <location>
        <begin position="5"/>
        <end position="25"/>
    </location>
</feature>
<dbReference type="AlphaFoldDB" id="A0A2P6NDY4"/>
<dbReference type="EMBL" id="MDYQ01000109">
    <property type="protein sequence ID" value="PRP82160.1"/>
    <property type="molecule type" value="Genomic_DNA"/>
</dbReference>
<dbReference type="InParanoid" id="A0A2P6NDY4"/>
<accession>A0A2P6NDY4</accession>
<feature type="compositionally biased region" description="Basic and acidic residues" evidence="1">
    <location>
        <begin position="46"/>
        <end position="59"/>
    </location>
</feature>
<feature type="domain" description="WH2" evidence="2">
    <location>
        <begin position="37"/>
        <end position="62"/>
    </location>
</feature>
<dbReference type="GO" id="GO:0003779">
    <property type="term" value="F:actin binding"/>
    <property type="evidence" value="ECO:0007669"/>
    <property type="project" value="InterPro"/>
</dbReference>
<dbReference type="OrthoDB" id="27688at2759"/>
<dbReference type="Proteomes" id="UP000241769">
    <property type="component" value="Unassembled WGS sequence"/>
</dbReference>
<protein>
    <recommendedName>
        <fullName evidence="2">WH2 domain-containing protein</fullName>
    </recommendedName>
</protein>
<reference evidence="3 4" key="1">
    <citation type="journal article" date="2018" name="Genome Biol. Evol.">
        <title>Multiple Roots of Fruiting Body Formation in Amoebozoa.</title>
        <authorList>
            <person name="Hillmann F."/>
            <person name="Forbes G."/>
            <person name="Novohradska S."/>
            <person name="Ferling I."/>
            <person name="Riege K."/>
            <person name="Groth M."/>
            <person name="Westermann M."/>
            <person name="Marz M."/>
            <person name="Spaller T."/>
            <person name="Winckler T."/>
            <person name="Schaap P."/>
            <person name="Glockner G."/>
        </authorList>
    </citation>
    <scope>NUCLEOTIDE SEQUENCE [LARGE SCALE GENOMIC DNA]</scope>
    <source>
        <strain evidence="3 4">Jena</strain>
    </source>
</reference>
<dbReference type="Pfam" id="PF02205">
    <property type="entry name" value="WH2"/>
    <property type="match status" value="2"/>
</dbReference>
<gene>
    <name evidence="3" type="ORF">PROFUN_10431</name>
</gene>
<comment type="caution">
    <text evidence="3">The sequence shown here is derived from an EMBL/GenBank/DDBJ whole genome shotgun (WGS) entry which is preliminary data.</text>
</comment>
<evidence type="ECO:0000313" key="4">
    <source>
        <dbReference type="Proteomes" id="UP000241769"/>
    </source>
</evidence>
<feature type="compositionally biased region" description="Polar residues" evidence="1">
    <location>
        <begin position="60"/>
        <end position="78"/>
    </location>
</feature>
<evidence type="ECO:0000313" key="3">
    <source>
        <dbReference type="EMBL" id="PRP82160.1"/>
    </source>
</evidence>
<proteinExistence type="predicted"/>
<evidence type="ECO:0000256" key="1">
    <source>
        <dbReference type="SAM" id="MobiDB-lite"/>
    </source>
</evidence>
<sequence>MSDKLFAEVQAGASLKKTETQDKSGPVIDNEVKLKKNDRGSFLKEVESGAELKHAETNDKSGPTISGDTKVGQNNHGNLFSEIKAKGKE</sequence>
<keyword evidence="4" id="KW-1185">Reference proteome</keyword>
<dbReference type="InterPro" id="IPR003124">
    <property type="entry name" value="WH2_dom"/>
</dbReference>
<evidence type="ECO:0000259" key="2">
    <source>
        <dbReference type="Pfam" id="PF02205"/>
    </source>
</evidence>